<dbReference type="AlphaFoldDB" id="A6DJ79"/>
<dbReference type="Pfam" id="PF04542">
    <property type="entry name" value="Sigma70_r2"/>
    <property type="match status" value="1"/>
</dbReference>
<dbReference type="InterPro" id="IPR007627">
    <property type="entry name" value="RNA_pol_sigma70_r2"/>
</dbReference>
<keyword evidence="6" id="KW-0804">Transcription</keyword>
<dbReference type="GO" id="GO:0003677">
    <property type="term" value="F:DNA binding"/>
    <property type="evidence" value="ECO:0007669"/>
    <property type="project" value="UniProtKB-KW"/>
</dbReference>
<keyword evidence="5" id="KW-0238">DNA-binding</keyword>
<evidence type="ECO:0000256" key="3">
    <source>
        <dbReference type="ARBA" id="ARBA00023015"/>
    </source>
</evidence>
<dbReference type="PANTHER" id="PTHR43133:SF8">
    <property type="entry name" value="RNA POLYMERASE SIGMA FACTOR HI_1459-RELATED"/>
    <property type="match status" value="1"/>
</dbReference>
<reference evidence="9 10" key="1">
    <citation type="journal article" date="2010" name="J. Bacteriol.">
        <title>Genome sequence of Lentisphaera araneosa HTCC2155T, the type species of the order Lentisphaerales in the phylum Lentisphaerae.</title>
        <authorList>
            <person name="Thrash J.C."/>
            <person name="Cho J.C."/>
            <person name="Vergin K.L."/>
            <person name="Morris R.M."/>
            <person name="Giovannoni S.J."/>
        </authorList>
    </citation>
    <scope>NUCLEOTIDE SEQUENCE [LARGE SCALE GENOMIC DNA]</scope>
    <source>
        <strain evidence="9 10">HTCC2155</strain>
    </source>
</reference>
<keyword evidence="10" id="KW-1185">Reference proteome</keyword>
<comment type="caution">
    <text evidence="9">The sequence shown here is derived from an EMBL/GenBank/DDBJ whole genome shotgun (WGS) entry which is preliminary data.</text>
</comment>
<evidence type="ECO:0000256" key="6">
    <source>
        <dbReference type="ARBA" id="ARBA00023163"/>
    </source>
</evidence>
<dbReference type="SUPFAM" id="SSF88946">
    <property type="entry name" value="Sigma2 domain of RNA polymerase sigma factors"/>
    <property type="match status" value="1"/>
</dbReference>
<evidence type="ECO:0000256" key="4">
    <source>
        <dbReference type="ARBA" id="ARBA00023082"/>
    </source>
</evidence>
<dbReference type="InterPro" id="IPR016032">
    <property type="entry name" value="Sig_transdc_resp-reg_C-effctor"/>
</dbReference>
<dbReference type="InterPro" id="IPR013325">
    <property type="entry name" value="RNA_pol_sigma_r2"/>
</dbReference>
<dbReference type="eggNOG" id="COG1595">
    <property type="taxonomic scope" value="Bacteria"/>
</dbReference>
<dbReference type="GO" id="GO:0016987">
    <property type="term" value="F:sigma factor activity"/>
    <property type="evidence" value="ECO:0007669"/>
    <property type="project" value="UniProtKB-KW"/>
</dbReference>
<dbReference type="PANTHER" id="PTHR43133">
    <property type="entry name" value="RNA POLYMERASE ECF-TYPE SIGMA FACTO"/>
    <property type="match status" value="1"/>
</dbReference>
<organism evidence="9 10">
    <name type="scientific">Lentisphaera araneosa HTCC2155</name>
    <dbReference type="NCBI Taxonomy" id="313628"/>
    <lineage>
        <taxon>Bacteria</taxon>
        <taxon>Pseudomonadati</taxon>
        <taxon>Lentisphaerota</taxon>
        <taxon>Lentisphaeria</taxon>
        <taxon>Lentisphaerales</taxon>
        <taxon>Lentisphaeraceae</taxon>
        <taxon>Lentisphaera</taxon>
    </lineage>
</organism>
<proteinExistence type="inferred from homology"/>
<evidence type="ECO:0000259" key="8">
    <source>
        <dbReference type="PROSITE" id="PS00622"/>
    </source>
</evidence>
<dbReference type="InterPro" id="IPR039425">
    <property type="entry name" value="RNA_pol_sigma-70-like"/>
</dbReference>
<evidence type="ECO:0000256" key="7">
    <source>
        <dbReference type="ARBA" id="ARBA00024701"/>
    </source>
</evidence>
<comment type="similarity">
    <text evidence="1">Belongs to the sigma-70 factor family.</text>
</comment>
<dbReference type="Pfam" id="PF00196">
    <property type="entry name" value="GerE"/>
    <property type="match status" value="1"/>
</dbReference>
<dbReference type="PROSITE" id="PS00622">
    <property type="entry name" value="HTH_LUXR_1"/>
    <property type="match status" value="1"/>
</dbReference>
<feature type="domain" description="HTH luxR-type" evidence="8">
    <location>
        <begin position="159"/>
        <end position="186"/>
    </location>
</feature>
<accession>A6DJ79</accession>
<evidence type="ECO:0000256" key="5">
    <source>
        <dbReference type="ARBA" id="ARBA00023125"/>
    </source>
</evidence>
<dbReference type="Proteomes" id="UP000004947">
    <property type="component" value="Unassembled WGS sequence"/>
</dbReference>
<evidence type="ECO:0000256" key="2">
    <source>
        <dbReference type="ARBA" id="ARBA00021245"/>
    </source>
</evidence>
<gene>
    <name evidence="9" type="ORF">LNTAR_11381</name>
</gene>
<evidence type="ECO:0000313" key="9">
    <source>
        <dbReference type="EMBL" id="EDM28515.1"/>
    </source>
</evidence>
<evidence type="ECO:0000313" key="10">
    <source>
        <dbReference type="Proteomes" id="UP000004947"/>
    </source>
</evidence>
<dbReference type="EMBL" id="ABCK01000005">
    <property type="protein sequence ID" value="EDM28515.1"/>
    <property type="molecule type" value="Genomic_DNA"/>
</dbReference>
<evidence type="ECO:0000256" key="1">
    <source>
        <dbReference type="ARBA" id="ARBA00007788"/>
    </source>
</evidence>
<dbReference type="GO" id="GO:0006352">
    <property type="term" value="P:DNA-templated transcription initiation"/>
    <property type="evidence" value="ECO:0007669"/>
    <property type="project" value="InterPro"/>
</dbReference>
<dbReference type="STRING" id="313628.LNTAR_11381"/>
<dbReference type="InterPro" id="IPR000792">
    <property type="entry name" value="Tscrpt_reg_LuxR_C"/>
</dbReference>
<sequence>MSKIEHSTRLTLIQRVQSQDDEAAWNEFVEFYKSYFYVIIRRMNINASDSEDICQQIFLKVWKQIPKFEYDRERSKFRTWLTTLAHGTAVDYIRKKVRDSNKHDKAQNECETIRSFSQPEIDSMAEKEWKIFITNMALENIRKSFSGKAVQVFEMSMNGQSNESIAEELEIKIESVYLLKNRVKKKITDEIKRLREHYE</sequence>
<keyword evidence="4" id="KW-0731">Sigma factor</keyword>
<protein>
    <recommendedName>
        <fullName evidence="2">RNA polymerase sigma factor SigS</fullName>
    </recommendedName>
</protein>
<dbReference type="SUPFAM" id="SSF46894">
    <property type="entry name" value="C-terminal effector domain of the bipartite response regulators"/>
    <property type="match status" value="1"/>
</dbReference>
<comment type="function">
    <text evidence="7">Sigma factors are initiation factors that promote the attachment of RNA polymerase to specific initiation sites and are then released. Sigma-S contributes to the protection against external stress, thus playing a role in cellular fitness and survival.</text>
</comment>
<dbReference type="InterPro" id="IPR014284">
    <property type="entry name" value="RNA_pol_sigma-70_dom"/>
</dbReference>
<dbReference type="NCBIfam" id="TIGR02937">
    <property type="entry name" value="sigma70-ECF"/>
    <property type="match status" value="1"/>
</dbReference>
<dbReference type="Gene3D" id="1.10.1740.10">
    <property type="match status" value="1"/>
</dbReference>
<name>A6DJ79_9BACT</name>
<dbReference type="RefSeq" id="WP_007277951.1">
    <property type="nucleotide sequence ID" value="NZ_ABCK01000005.1"/>
</dbReference>
<keyword evidence="3" id="KW-0805">Transcription regulation</keyword>